<evidence type="ECO:0000256" key="2">
    <source>
        <dbReference type="ARBA" id="ARBA00007362"/>
    </source>
</evidence>
<evidence type="ECO:0000256" key="6">
    <source>
        <dbReference type="SAM" id="MobiDB-lite"/>
    </source>
</evidence>
<evidence type="ECO:0000256" key="4">
    <source>
        <dbReference type="ARBA" id="ARBA00022989"/>
    </source>
</evidence>
<dbReference type="AlphaFoldDB" id="A0A3E0IBQ1"/>
<gene>
    <name evidence="9" type="ORF">BCF44_101609</name>
</gene>
<feature type="transmembrane region" description="Helical" evidence="7">
    <location>
        <begin position="269"/>
        <end position="285"/>
    </location>
</feature>
<evidence type="ECO:0000313" key="10">
    <source>
        <dbReference type="Proteomes" id="UP000256269"/>
    </source>
</evidence>
<dbReference type="Pfam" id="PF00892">
    <property type="entry name" value="EamA"/>
    <property type="match status" value="2"/>
</dbReference>
<dbReference type="GO" id="GO:0016020">
    <property type="term" value="C:membrane"/>
    <property type="evidence" value="ECO:0007669"/>
    <property type="project" value="UniProtKB-SubCell"/>
</dbReference>
<dbReference type="InterPro" id="IPR000620">
    <property type="entry name" value="EamA_dom"/>
</dbReference>
<dbReference type="PANTHER" id="PTHR32322:SF9">
    <property type="entry name" value="AMINO-ACID METABOLITE EFFLUX PUMP-RELATED"/>
    <property type="match status" value="1"/>
</dbReference>
<dbReference type="SUPFAM" id="SSF103481">
    <property type="entry name" value="Multidrug resistance efflux transporter EmrE"/>
    <property type="match status" value="2"/>
</dbReference>
<dbReference type="EMBL" id="QUNO01000001">
    <property type="protein sequence ID" value="REH55585.1"/>
    <property type="molecule type" value="Genomic_DNA"/>
</dbReference>
<accession>A0A3E0IBQ1</accession>
<proteinExistence type="inferred from homology"/>
<organism evidence="9 10">
    <name type="scientific">Kutzneria buriramensis</name>
    <dbReference type="NCBI Taxonomy" id="1045776"/>
    <lineage>
        <taxon>Bacteria</taxon>
        <taxon>Bacillati</taxon>
        <taxon>Actinomycetota</taxon>
        <taxon>Actinomycetes</taxon>
        <taxon>Pseudonocardiales</taxon>
        <taxon>Pseudonocardiaceae</taxon>
        <taxon>Kutzneria</taxon>
    </lineage>
</organism>
<feature type="transmembrane region" description="Helical" evidence="7">
    <location>
        <begin position="182"/>
        <end position="201"/>
    </location>
</feature>
<dbReference type="RefSeq" id="WP_116172472.1">
    <property type="nucleotide sequence ID" value="NZ_CP144375.1"/>
</dbReference>
<feature type="transmembrane region" description="Helical" evidence="7">
    <location>
        <begin position="98"/>
        <end position="117"/>
    </location>
</feature>
<dbReference type="InterPro" id="IPR050638">
    <property type="entry name" value="AA-Vitamin_Transporters"/>
</dbReference>
<dbReference type="OrthoDB" id="5242975at2"/>
<evidence type="ECO:0000259" key="8">
    <source>
        <dbReference type="Pfam" id="PF00892"/>
    </source>
</evidence>
<keyword evidence="4 7" id="KW-1133">Transmembrane helix</keyword>
<feature type="domain" description="EamA" evidence="8">
    <location>
        <begin position="10"/>
        <end position="139"/>
    </location>
</feature>
<feature type="transmembrane region" description="Helical" evidence="7">
    <location>
        <begin position="149"/>
        <end position="170"/>
    </location>
</feature>
<feature type="transmembrane region" description="Helical" evidence="7">
    <location>
        <begin position="213"/>
        <end position="231"/>
    </location>
</feature>
<feature type="transmembrane region" description="Helical" evidence="7">
    <location>
        <begin position="124"/>
        <end position="143"/>
    </location>
</feature>
<protein>
    <submittedName>
        <fullName evidence="9">Drug/metabolite transporter (DMT)-like permease</fullName>
    </submittedName>
</protein>
<dbReference type="PANTHER" id="PTHR32322">
    <property type="entry name" value="INNER MEMBRANE TRANSPORTER"/>
    <property type="match status" value="1"/>
</dbReference>
<dbReference type="InterPro" id="IPR037185">
    <property type="entry name" value="EmrE-like"/>
</dbReference>
<keyword evidence="10" id="KW-1185">Reference proteome</keyword>
<evidence type="ECO:0000256" key="5">
    <source>
        <dbReference type="ARBA" id="ARBA00023136"/>
    </source>
</evidence>
<reference evidence="9 10" key="1">
    <citation type="submission" date="2018-08" db="EMBL/GenBank/DDBJ databases">
        <title>Genomic Encyclopedia of Archaeal and Bacterial Type Strains, Phase II (KMG-II): from individual species to whole genera.</title>
        <authorList>
            <person name="Goeker M."/>
        </authorList>
    </citation>
    <scope>NUCLEOTIDE SEQUENCE [LARGE SCALE GENOMIC DNA]</scope>
    <source>
        <strain evidence="9 10">DSM 45791</strain>
    </source>
</reference>
<evidence type="ECO:0000256" key="7">
    <source>
        <dbReference type="SAM" id="Phobius"/>
    </source>
</evidence>
<feature type="region of interest" description="Disordered" evidence="6">
    <location>
        <begin position="293"/>
        <end position="313"/>
    </location>
</feature>
<comment type="subcellular location">
    <subcellularLocation>
        <location evidence="1">Membrane</location>
        <topology evidence="1">Multi-pass membrane protein</topology>
    </subcellularLocation>
</comment>
<evidence type="ECO:0000256" key="1">
    <source>
        <dbReference type="ARBA" id="ARBA00004141"/>
    </source>
</evidence>
<feature type="transmembrane region" description="Helical" evidence="7">
    <location>
        <begin position="66"/>
        <end position="86"/>
    </location>
</feature>
<feature type="domain" description="EamA" evidence="8">
    <location>
        <begin position="151"/>
        <end position="285"/>
    </location>
</feature>
<comment type="caution">
    <text evidence="9">The sequence shown here is derived from an EMBL/GenBank/DDBJ whole genome shotgun (WGS) entry which is preliminary data.</text>
</comment>
<comment type="similarity">
    <text evidence="2">Belongs to the EamA transporter family.</text>
</comment>
<evidence type="ECO:0000313" key="9">
    <source>
        <dbReference type="EMBL" id="REH55585.1"/>
    </source>
</evidence>
<keyword evidence="5 7" id="KW-0472">Membrane</keyword>
<sequence>MTTPGSLFRLISLALIWGSSFLWIKLGLDALAPSQMVFARVALGAIVLCAIAAVRRSRLPRGARMWGHLVVYVFLGNVLPFTLFAIGEQTVDSGLTGVINSTMPLWAVPCTLLFGGVRRVSLNTVLGVLLGFAGVLLIFSPWQATGINLGGAAVCLVAAASYGAAVVYAGRFLANKGVEPGGLAAAQMLTATAMAALVLPFNGLQPIHFDVPGLLAVGVLGVFGTGLAFLIQHAQIAKEGPTAAAMVAYLLPVVSVLLGVLFLHEALTLREVAGVAIVLVGVGLTKRKERTPAPTAVEELEESVPSAIRQPVQ</sequence>
<feature type="transmembrane region" description="Helical" evidence="7">
    <location>
        <begin position="7"/>
        <end position="24"/>
    </location>
</feature>
<dbReference type="Proteomes" id="UP000256269">
    <property type="component" value="Unassembled WGS sequence"/>
</dbReference>
<feature type="transmembrane region" description="Helical" evidence="7">
    <location>
        <begin position="36"/>
        <end position="54"/>
    </location>
</feature>
<name>A0A3E0IBQ1_9PSEU</name>
<evidence type="ECO:0000256" key="3">
    <source>
        <dbReference type="ARBA" id="ARBA00022692"/>
    </source>
</evidence>
<keyword evidence="3 7" id="KW-0812">Transmembrane</keyword>
<dbReference type="Gene3D" id="1.10.3730.20">
    <property type="match status" value="1"/>
</dbReference>
<feature type="transmembrane region" description="Helical" evidence="7">
    <location>
        <begin position="243"/>
        <end position="263"/>
    </location>
</feature>